<sequence length="179" mass="19051">MLHTSAPSVDPATEAPAEIPTTETPTPETPAAGSPAGESSTAVPNGHLRLTSVLASGLPAEVGTPDEPRRYTVPAVFSRQVGPREKAYLEDPSTARRLAADGHPGVELRVSDRRLLIGNTTLAELRDGLASRIAAVLREMGDAMAQEQTRLDDERSERLVHEQERAAAVTALAADIRFD</sequence>
<evidence type="ECO:0000313" key="2">
    <source>
        <dbReference type="EMBL" id="KGM09077.1"/>
    </source>
</evidence>
<dbReference type="EMBL" id="AXCY01000124">
    <property type="protein sequence ID" value="KGM09077.1"/>
    <property type="molecule type" value="Genomic_DNA"/>
</dbReference>
<evidence type="ECO:0000313" key="3">
    <source>
        <dbReference type="Proteomes" id="UP000029839"/>
    </source>
</evidence>
<gene>
    <name evidence="2" type="ORF">N868_04515</name>
</gene>
<reference evidence="2 3" key="1">
    <citation type="submission" date="2013-08" db="EMBL/GenBank/DDBJ databases">
        <title>Genome sequencing of Cellulomonas carbonis T26.</title>
        <authorList>
            <person name="Chen F."/>
            <person name="Li Y."/>
            <person name="Wang G."/>
        </authorList>
    </citation>
    <scope>NUCLEOTIDE SEQUENCE [LARGE SCALE GENOMIC DNA]</scope>
    <source>
        <strain evidence="2 3">T26</strain>
    </source>
</reference>
<dbReference type="OrthoDB" id="5007551at2"/>
<dbReference type="Proteomes" id="UP000029839">
    <property type="component" value="Unassembled WGS sequence"/>
</dbReference>
<reference evidence="2 3" key="2">
    <citation type="journal article" date="2015" name="Stand. Genomic Sci.">
        <title>Draft genome sequence of Cellulomonas carbonis T26(T) and comparative analysis of six Cellulomonas genomes.</title>
        <authorList>
            <person name="Zhuang W."/>
            <person name="Zhang S."/>
            <person name="Xia X."/>
            <person name="Wang G."/>
        </authorList>
    </citation>
    <scope>NUCLEOTIDE SEQUENCE [LARGE SCALE GENOMIC DNA]</scope>
    <source>
        <strain evidence="2 3">T26</strain>
    </source>
</reference>
<feature type="region of interest" description="Disordered" evidence="1">
    <location>
        <begin position="1"/>
        <end position="48"/>
    </location>
</feature>
<feature type="compositionally biased region" description="Low complexity" evidence="1">
    <location>
        <begin position="11"/>
        <end position="32"/>
    </location>
</feature>
<keyword evidence="3" id="KW-1185">Reference proteome</keyword>
<comment type="caution">
    <text evidence="2">The sequence shown here is derived from an EMBL/GenBank/DDBJ whole genome shotgun (WGS) entry which is preliminary data.</text>
</comment>
<name>A0A0A0BN07_9CELL</name>
<organism evidence="2 3">
    <name type="scientific">Cellulomonas carbonis T26</name>
    <dbReference type="NCBI Taxonomy" id="947969"/>
    <lineage>
        <taxon>Bacteria</taxon>
        <taxon>Bacillati</taxon>
        <taxon>Actinomycetota</taxon>
        <taxon>Actinomycetes</taxon>
        <taxon>Micrococcales</taxon>
        <taxon>Cellulomonadaceae</taxon>
        <taxon>Cellulomonas</taxon>
    </lineage>
</organism>
<accession>A0A0A0BN07</accession>
<dbReference type="AlphaFoldDB" id="A0A0A0BN07"/>
<proteinExistence type="predicted"/>
<dbReference type="RefSeq" id="WP_052426507.1">
    <property type="nucleotide sequence ID" value="NZ_AXCY01000124.1"/>
</dbReference>
<evidence type="ECO:0000256" key="1">
    <source>
        <dbReference type="SAM" id="MobiDB-lite"/>
    </source>
</evidence>
<protein>
    <submittedName>
        <fullName evidence="2">Uncharacterized protein</fullName>
    </submittedName>
</protein>